<name>B9SXM1_RICCO</name>
<dbReference type="Proteomes" id="UP000008311">
    <property type="component" value="Unassembled WGS sequence"/>
</dbReference>
<evidence type="ECO:0000313" key="3">
    <source>
        <dbReference type="Proteomes" id="UP000008311"/>
    </source>
</evidence>
<proteinExistence type="predicted"/>
<feature type="region of interest" description="Disordered" evidence="1">
    <location>
        <begin position="1"/>
        <end position="82"/>
    </location>
</feature>
<feature type="compositionally biased region" description="Low complexity" evidence="1">
    <location>
        <begin position="68"/>
        <end position="79"/>
    </location>
</feature>
<evidence type="ECO:0000313" key="2">
    <source>
        <dbReference type="EMBL" id="EEF31646.1"/>
    </source>
</evidence>
<dbReference type="EMBL" id="EQ974228">
    <property type="protein sequence ID" value="EEF31646.1"/>
    <property type="molecule type" value="Genomic_DNA"/>
</dbReference>
<organism evidence="2 3">
    <name type="scientific">Ricinus communis</name>
    <name type="common">Castor bean</name>
    <dbReference type="NCBI Taxonomy" id="3988"/>
    <lineage>
        <taxon>Eukaryota</taxon>
        <taxon>Viridiplantae</taxon>
        <taxon>Streptophyta</taxon>
        <taxon>Embryophyta</taxon>
        <taxon>Tracheophyta</taxon>
        <taxon>Spermatophyta</taxon>
        <taxon>Magnoliopsida</taxon>
        <taxon>eudicotyledons</taxon>
        <taxon>Gunneridae</taxon>
        <taxon>Pentapetalae</taxon>
        <taxon>rosids</taxon>
        <taxon>fabids</taxon>
        <taxon>Malpighiales</taxon>
        <taxon>Euphorbiaceae</taxon>
        <taxon>Acalyphoideae</taxon>
        <taxon>Acalypheae</taxon>
        <taxon>Ricinus</taxon>
    </lineage>
</organism>
<sequence>MDKNEDKDNRDPKFGPNENMDIDKDELQEADKTPDQDSMKEKESVPSKDSGSETKKDGGMERDMHPRSGIMISSESEGIGTKRTFSGNVIHVGFESKGTKKAKEEEKRTDFKYLRALFKKHVDIKFVEFDEKTIRFINEDKSIQGLEAKIHALLCQDDDKDFKNDKIKSKKCFLEWLKEFDGSDADKETLKSLKNRAIVKGVNLSRALVDIMFFMSYEKYEEMLETFLVLEASLEWVLKGETSVVIHRILEILQTADIKLRNKKHSEMVDNPSAGKEVITLEIRGSFTDDMIFRLLKEIFRLELFWVHQGLPDSKDSLMGVIPSLAADIIECETVLIEVAAQIRDSVEIWLFGVFEAEELRETPEYEAVDAKIDQLWEKVEDYDKENGRKRY</sequence>
<reference evidence="3" key="1">
    <citation type="journal article" date="2010" name="Nat. Biotechnol.">
        <title>Draft genome sequence of the oilseed species Ricinus communis.</title>
        <authorList>
            <person name="Chan A.P."/>
            <person name="Crabtree J."/>
            <person name="Zhao Q."/>
            <person name="Lorenzi H."/>
            <person name="Orvis J."/>
            <person name="Puiu D."/>
            <person name="Melake-Berhan A."/>
            <person name="Jones K.M."/>
            <person name="Redman J."/>
            <person name="Chen G."/>
            <person name="Cahoon E.B."/>
            <person name="Gedil M."/>
            <person name="Stanke M."/>
            <person name="Haas B.J."/>
            <person name="Wortman J.R."/>
            <person name="Fraser-Liggett C.M."/>
            <person name="Ravel J."/>
            <person name="Rabinowicz P.D."/>
        </authorList>
    </citation>
    <scope>NUCLEOTIDE SEQUENCE [LARGE SCALE GENOMIC DNA]</scope>
    <source>
        <strain evidence="3">cv. Hale</strain>
    </source>
</reference>
<dbReference type="InParanoid" id="B9SXM1"/>
<feature type="compositionally biased region" description="Basic and acidic residues" evidence="1">
    <location>
        <begin position="1"/>
        <end position="13"/>
    </location>
</feature>
<evidence type="ECO:0000256" key="1">
    <source>
        <dbReference type="SAM" id="MobiDB-lite"/>
    </source>
</evidence>
<keyword evidence="3" id="KW-1185">Reference proteome</keyword>
<accession>B9SXM1</accession>
<gene>
    <name evidence="2" type="ORF">RCOM_0017610</name>
</gene>
<feature type="compositionally biased region" description="Basic and acidic residues" evidence="1">
    <location>
        <begin position="21"/>
        <end position="66"/>
    </location>
</feature>
<dbReference type="AlphaFoldDB" id="B9SXM1"/>
<protein>
    <submittedName>
        <fullName evidence="2">Uncharacterized protein</fullName>
    </submittedName>
</protein>